<gene>
    <name evidence="8" type="ORF">ACFPN5_14430</name>
</gene>
<keyword evidence="3 5" id="KW-0238">DNA-binding</keyword>
<dbReference type="RefSeq" id="WP_379784425.1">
    <property type="nucleotide sequence ID" value="NZ_JBHSMU010000014.1"/>
</dbReference>
<reference evidence="9" key="1">
    <citation type="journal article" date="2019" name="Int. J. Syst. Evol. Microbiol.">
        <title>The Global Catalogue of Microorganisms (GCM) 10K type strain sequencing project: providing services to taxonomists for standard genome sequencing and annotation.</title>
        <authorList>
            <consortium name="The Broad Institute Genomics Platform"/>
            <consortium name="The Broad Institute Genome Sequencing Center for Infectious Disease"/>
            <person name="Wu L."/>
            <person name="Ma J."/>
        </authorList>
    </citation>
    <scope>NUCLEOTIDE SEQUENCE [LARGE SCALE GENOMIC DNA]</scope>
    <source>
        <strain evidence="9">KACC 12649</strain>
    </source>
</reference>
<keyword evidence="2" id="KW-0229">DNA integration</keyword>
<dbReference type="InterPro" id="IPR011010">
    <property type="entry name" value="DNA_brk_join_enz"/>
</dbReference>
<dbReference type="PROSITE" id="PS51900">
    <property type="entry name" value="CB"/>
    <property type="match status" value="1"/>
</dbReference>
<evidence type="ECO:0000256" key="2">
    <source>
        <dbReference type="ARBA" id="ARBA00022908"/>
    </source>
</evidence>
<organism evidence="8 9">
    <name type="scientific">Massilia niabensis</name>
    <dbReference type="NCBI Taxonomy" id="544910"/>
    <lineage>
        <taxon>Bacteria</taxon>
        <taxon>Pseudomonadati</taxon>
        <taxon>Pseudomonadota</taxon>
        <taxon>Betaproteobacteria</taxon>
        <taxon>Burkholderiales</taxon>
        <taxon>Oxalobacteraceae</taxon>
        <taxon>Telluria group</taxon>
        <taxon>Massilia</taxon>
    </lineage>
</organism>
<evidence type="ECO:0000256" key="4">
    <source>
        <dbReference type="ARBA" id="ARBA00023172"/>
    </source>
</evidence>
<dbReference type="InterPro" id="IPR025166">
    <property type="entry name" value="Integrase_DNA_bind_dom"/>
</dbReference>
<evidence type="ECO:0000256" key="1">
    <source>
        <dbReference type="ARBA" id="ARBA00008857"/>
    </source>
</evidence>
<accession>A0ABW0L6A7</accession>
<dbReference type="PANTHER" id="PTHR30629:SF2">
    <property type="entry name" value="PROPHAGE INTEGRASE INTS-RELATED"/>
    <property type="match status" value="1"/>
</dbReference>
<dbReference type="InterPro" id="IPR013762">
    <property type="entry name" value="Integrase-like_cat_sf"/>
</dbReference>
<dbReference type="PROSITE" id="PS51898">
    <property type="entry name" value="TYR_RECOMBINASE"/>
    <property type="match status" value="1"/>
</dbReference>
<dbReference type="InterPro" id="IPR050808">
    <property type="entry name" value="Phage_Integrase"/>
</dbReference>
<dbReference type="Pfam" id="PF13356">
    <property type="entry name" value="Arm-DNA-bind_3"/>
    <property type="match status" value="1"/>
</dbReference>
<evidence type="ECO:0000256" key="3">
    <source>
        <dbReference type="ARBA" id="ARBA00023125"/>
    </source>
</evidence>
<dbReference type="PANTHER" id="PTHR30629">
    <property type="entry name" value="PROPHAGE INTEGRASE"/>
    <property type="match status" value="1"/>
</dbReference>
<comment type="caution">
    <text evidence="8">The sequence shown here is derived from an EMBL/GenBank/DDBJ whole genome shotgun (WGS) entry which is preliminary data.</text>
</comment>
<sequence length="398" mass="45315">MLTDAALRNLKPKEKGYKVADRDGLYVFVLTSGTISFRYNYAINGRQETLVLGRYGPGGLKLGEARELLNEAKKSLAAGRSPARQKATVQARRHEENTFAEWAEEWLERYTMAESTRDMRRSVYERDLKRPFGKLKLDEVTSDELRRLCDRIVDRGAPATAVHARDVVMLVFRYAKDRGQKVVNPADEVRPSSIARFQPRDRALSAEEVGLVFRFLDKVATSPTIRLGVKLLLLTMLRKSEMSEGEWSEVSFTDRVWVIPAARMKRRNPHNVYLSEAALDILVALKTCAGASRYIFPSRYDGDQPMSKATLNRVTMAVLEYARADGVPLANFTPHDFRRTASTALHEAGFQSDWIEKCLAHEQRGVRAVYNKAEYAEQRRHMMQSWASMVQQWCTAAT</sequence>
<evidence type="ECO:0000256" key="5">
    <source>
        <dbReference type="PROSITE-ProRule" id="PRU01248"/>
    </source>
</evidence>
<dbReference type="Gene3D" id="1.10.150.130">
    <property type="match status" value="1"/>
</dbReference>
<evidence type="ECO:0000313" key="9">
    <source>
        <dbReference type="Proteomes" id="UP001596050"/>
    </source>
</evidence>
<dbReference type="Pfam" id="PF00589">
    <property type="entry name" value="Phage_integrase"/>
    <property type="match status" value="1"/>
</dbReference>
<evidence type="ECO:0000259" key="6">
    <source>
        <dbReference type="PROSITE" id="PS51898"/>
    </source>
</evidence>
<dbReference type="InterPro" id="IPR053876">
    <property type="entry name" value="Phage_int_M"/>
</dbReference>
<dbReference type="Gene3D" id="1.10.443.10">
    <property type="entry name" value="Intergrase catalytic core"/>
    <property type="match status" value="1"/>
</dbReference>
<feature type="domain" description="Tyr recombinase" evidence="6">
    <location>
        <begin position="199"/>
        <end position="383"/>
    </location>
</feature>
<dbReference type="InterPro" id="IPR010998">
    <property type="entry name" value="Integrase_recombinase_N"/>
</dbReference>
<dbReference type="Pfam" id="PF22022">
    <property type="entry name" value="Phage_int_M"/>
    <property type="match status" value="1"/>
</dbReference>
<evidence type="ECO:0000313" key="8">
    <source>
        <dbReference type="EMBL" id="MFC5461005.1"/>
    </source>
</evidence>
<dbReference type="EMBL" id="JBHSMU010000014">
    <property type="protein sequence ID" value="MFC5461005.1"/>
    <property type="molecule type" value="Genomic_DNA"/>
</dbReference>
<dbReference type="SUPFAM" id="SSF56349">
    <property type="entry name" value="DNA breaking-rejoining enzymes"/>
    <property type="match status" value="1"/>
</dbReference>
<feature type="domain" description="Core-binding (CB)" evidence="7">
    <location>
        <begin position="97"/>
        <end position="176"/>
    </location>
</feature>
<dbReference type="Proteomes" id="UP001596050">
    <property type="component" value="Unassembled WGS sequence"/>
</dbReference>
<keyword evidence="4" id="KW-0233">DNA recombination</keyword>
<dbReference type="InterPro" id="IPR002104">
    <property type="entry name" value="Integrase_catalytic"/>
</dbReference>
<comment type="similarity">
    <text evidence="1">Belongs to the 'phage' integrase family.</text>
</comment>
<proteinExistence type="inferred from homology"/>
<dbReference type="Gene3D" id="3.30.160.390">
    <property type="entry name" value="Integrase, DNA-binding domain"/>
    <property type="match status" value="1"/>
</dbReference>
<keyword evidence="9" id="KW-1185">Reference proteome</keyword>
<evidence type="ECO:0000259" key="7">
    <source>
        <dbReference type="PROSITE" id="PS51900"/>
    </source>
</evidence>
<dbReference type="InterPro" id="IPR038488">
    <property type="entry name" value="Integrase_DNA-bd_sf"/>
</dbReference>
<dbReference type="CDD" id="cd00801">
    <property type="entry name" value="INT_P4_C"/>
    <property type="match status" value="1"/>
</dbReference>
<name>A0ABW0L6A7_9BURK</name>
<dbReference type="InterPro" id="IPR044068">
    <property type="entry name" value="CB"/>
</dbReference>
<protein>
    <submittedName>
        <fullName evidence="8">Tyrosine-type recombinase/integrase</fullName>
    </submittedName>
</protein>